<organism evidence="2 3">
    <name type="scientific">Cytobacillus citreus</name>
    <dbReference type="NCBI Taxonomy" id="2833586"/>
    <lineage>
        <taxon>Bacteria</taxon>
        <taxon>Bacillati</taxon>
        <taxon>Bacillota</taxon>
        <taxon>Bacilli</taxon>
        <taxon>Bacillales</taxon>
        <taxon>Bacillaceae</taxon>
        <taxon>Cytobacillus</taxon>
    </lineage>
</organism>
<keyword evidence="1" id="KW-0472">Membrane</keyword>
<dbReference type="Proteomes" id="UP000681027">
    <property type="component" value="Unassembled WGS sequence"/>
</dbReference>
<comment type="caution">
    <text evidence="2">The sequence shown here is derived from an EMBL/GenBank/DDBJ whole genome shotgun (WGS) entry which is preliminary data.</text>
</comment>
<feature type="transmembrane region" description="Helical" evidence="1">
    <location>
        <begin position="17"/>
        <end position="39"/>
    </location>
</feature>
<keyword evidence="1" id="KW-1133">Transmembrane helix</keyword>
<dbReference type="RefSeq" id="WP_213102900.1">
    <property type="nucleotide sequence ID" value="NZ_JAGYPM010000003.1"/>
</dbReference>
<name>A0ABS5NVP7_9BACI</name>
<accession>A0ABS5NVP7</accession>
<evidence type="ECO:0000313" key="2">
    <source>
        <dbReference type="EMBL" id="MBS4191468.1"/>
    </source>
</evidence>
<keyword evidence="3" id="KW-1185">Reference proteome</keyword>
<sequence length="208" mass="24072">MLVEINLLPKKESRNTALFVLVGVFFLLLLVGIFITMWVGQSYKAKLKTVEQQISTTQQLIEIDEKKITDAESANSQKELEKAVEWAKEYPIKTVPLLRKFTALLPERGFIQSFQYEETGNIQLLVQFDTKREASYYLKSMLDADWIEDVRLITLTANEPTEEETEQTSKMEHENQYIPRYLANYEIILNRSVIKADLQVENQGGNES</sequence>
<evidence type="ECO:0000256" key="1">
    <source>
        <dbReference type="SAM" id="Phobius"/>
    </source>
</evidence>
<dbReference type="EMBL" id="JAGYPM010000003">
    <property type="protein sequence ID" value="MBS4191468.1"/>
    <property type="molecule type" value="Genomic_DNA"/>
</dbReference>
<proteinExistence type="predicted"/>
<evidence type="ECO:0000313" key="3">
    <source>
        <dbReference type="Proteomes" id="UP000681027"/>
    </source>
</evidence>
<protein>
    <submittedName>
        <fullName evidence="2">Fimbrial protein</fullName>
    </submittedName>
</protein>
<keyword evidence="1" id="KW-0812">Transmembrane</keyword>
<gene>
    <name evidence="2" type="ORF">KHA94_14860</name>
</gene>
<reference evidence="2 3" key="1">
    <citation type="submission" date="2021-05" db="EMBL/GenBank/DDBJ databases">
        <title>Novel Bacillus species.</title>
        <authorList>
            <person name="Liu G."/>
        </authorList>
    </citation>
    <scope>NUCLEOTIDE SEQUENCE [LARGE SCALE GENOMIC DNA]</scope>
    <source>
        <strain evidence="2 3">FJAT-49705</strain>
    </source>
</reference>